<dbReference type="PANTHER" id="PTHR12707">
    <property type="entry name" value="PINN"/>
    <property type="match status" value="1"/>
</dbReference>
<protein>
    <recommendedName>
        <fullName evidence="9">Pinin/SDK/MemA protein domain-containing protein</fullName>
    </recommendedName>
</protein>
<feature type="region of interest" description="Disordered" evidence="8">
    <location>
        <begin position="198"/>
        <end position="336"/>
    </location>
</feature>
<feature type="domain" description="Pinin/SDK/MemA protein" evidence="9">
    <location>
        <begin position="67"/>
        <end position="182"/>
    </location>
</feature>
<evidence type="ECO:0000256" key="5">
    <source>
        <dbReference type="ARBA" id="ARBA00023163"/>
    </source>
</evidence>
<evidence type="ECO:0000256" key="3">
    <source>
        <dbReference type="ARBA" id="ARBA00022664"/>
    </source>
</evidence>
<comment type="similarity">
    <text evidence="2">Belongs to the pinin family.</text>
</comment>
<evidence type="ECO:0000256" key="1">
    <source>
        <dbReference type="ARBA" id="ARBA00004123"/>
    </source>
</evidence>
<keyword evidence="3" id="KW-0507">mRNA processing</keyword>
<feature type="compositionally biased region" description="Acidic residues" evidence="8">
    <location>
        <begin position="325"/>
        <end position="336"/>
    </location>
</feature>
<reference evidence="10 11" key="1">
    <citation type="journal article" date="2015" name="Environ. Microbiol.">
        <title>Metagenome sequence of Elaphomyces granulatus from sporocarp tissue reveals Ascomycota ectomycorrhizal fingerprints of genome expansion and a Proteobacteria-rich microbiome.</title>
        <authorList>
            <person name="Quandt C.A."/>
            <person name="Kohler A."/>
            <person name="Hesse C.N."/>
            <person name="Sharpton T.J."/>
            <person name="Martin F."/>
            <person name="Spatafora J.W."/>
        </authorList>
    </citation>
    <scope>NUCLEOTIDE SEQUENCE [LARGE SCALE GENOMIC DNA]</scope>
    <source>
        <strain evidence="10 11">OSC145934</strain>
    </source>
</reference>
<keyword evidence="5" id="KW-0804">Transcription</keyword>
<dbReference type="EMBL" id="NPHW01002962">
    <property type="protein sequence ID" value="OXV10379.1"/>
    <property type="molecule type" value="Genomic_DNA"/>
</dbReference>
<feature type="compositionally biased region" description="Low complexity" evidence="8">
    <location>
        <begin position="269"/>
        <end position="295"/>
    </location>
</feature>
<sequence length="336" mass="37534">MAERSLASAVALPEPLSPESGLKRKSSISNADRKRRRLSDQEDHISSQVFDQAEEPNPIRRTGGRTEERKRGQRLFGALLGTLSQSSSTPAQKRREDIEKRQQAKLKQQEEEYDELKRKKREELTSARRKEQRLYEREAMNTRHSNLLSMAQFMKTRTQPVLYYKLWQLRRADEDMVSKQIEETEAMIAKETVEFEERYPPEEDEEDLEPATQPGAGSSEPAPPLPLPPPHHPDTDSKLEAGEITVDATDTVGSVINRDSGTELPRTDTTTIAITTTTTTTTPPSTTNVNTTAVSSASIPVEDSRGGHGGHGGHDYHDGDAGGEVVEEDKEDTVIY</sequence>
<evidence type="ECO:0000313" key="11">
    <source>
        <dbReference type="Proteomes" id="UP000243515"/>
    </source>
</evidence>
<evidence type="ECO:0000313" key="10">
    <source>
        <dbReference type="EMBL" id="OXV10379.1"/>
    </source>
</evidence>
<feature type="compositionally biased region" description="Polar residues" evidence="8">
    <location>
        <begin position="82"/>
        <end position="91"/>
    </location>
</feature>
<dbReference type="InterPro" id="IPR039853">
    <property type="entry name" value="Pinin"/>
</dbReference>
<dbReference type="Pfam" id="PF04696">
    <property type="entry name" value="Pinin_SDK_memA"/>
    <property type="match status" value="1"/>
</dbReference>
<feature type="compositionally biased region" description="Basic and acidic residues" evidence="8">
    <location>
        <begin position="302"/>
        <end position="320"/>
    </location>
</feature>
<evidence type="ECO:0000256" key="6">
    <source>
        <dbReference type="ARBA" id="ARBA00023187"/>
    </source>
</evidence>
<dbReference type="OrthoDB" id="330772at2759"/>
<name>A0A232M1W2_9EURO</name>
<evidence type="ECO:0000256" key="4">
    <source>
        <dbReference type="ARBA" id="ARBA00023015"/>
    </source>
</evidence>
<dbReference type="InterPro" id="IPR006786">
    <property type="entry name" value="Pinin_SDK_MemA"/>
</dbReference>
<feature type="compositionally biased region" description="Basic and acidic residues" evidence="8">
    <location>
        <begin position="93"/>
        <end position="118"/>
    </location>
</feature>
<keyword evidence="4" id="KW-0805">Transcription regulation</keyword>
<comment type="subcellular location">
    <subcellularLocation>
        <location evidence="1">Nucleus</location>
    </subcellularLocation>
</comment>
<dbReference type="PANTHER" id="PTHR12707:SF0">
    <property type="entry name" value="PININ"/>
    <property type="match status" value="1"/>
</dbReference>
<dbReference type="GO" id="GO:0008380">
    <property type="term" value="P:RNA splicing"/>
    <property type="evidence" value="ECO:0007669"/>
    <property type="project" value="UniProtKB-KW"/>
</dbReference>
<feature type="compositionally biased region" description="Basic and acidic residues" evidence="8">
    <location>
        <begin position="231"/>
        <end position="241"/>
    </location>
</feature>
<evidence type="ECO:0000256" key="2">
    <source>
        <dbReference type="ARBA" id="ARBA00010386"/>
    </source>
</evidence>
<dbReference type="GO" id="GO:0006397">
    <property type="term" value="P:mRNA processing"/>
    <property type="evidence" value="ECO:0007669"/>
    <property type="project" value="UniProtKB-KW"/>
</dbReference>
<evidence type="ECO:0000259" key="9">
    <source>
        <dbReference type="Pfam" id="PF04696"/>
    </source>
</evidence>
<feature type="region of interest" description="Disordered" evidence="8">
    <location>
        <begin position="1"/>
        <end position="118"/>
    </location>
</feature>
<accession>A0A232M1W2</accession>
<feature type="compositionally biased region" description="Pro residues" evidence="8">
    <location>
        <begin position="221"/>
        <end position="230"/>
    </location>
</feature>
<keyword evidence="6" id="KW-0508">mRNA splicing</keyword>
<gene>
    <name evidence="10" type="ORF">Egran_01861</name>
</gene>
<keyword evidence="11" id="KW-1185">Reference proteome</keyword>
<keyword evidence="7" id="KW-0539">Nucleus</keyword>
<organism evidence="10 11">
    <name type="scientific">Elaphomyces granulatus</name>
    <dbReference type="NCBI Taxonomy" id="519963"/>
    <lineage>
        <taxon>Eukaryota</taxon>
        <taxon>Fungi</taxon>
        <taxon>Dikarya</taxon>
        <taxon>Ascomycota</taxon>
        <taxon>Pezizomycotina</taxon>
        <taxon>Eurotiomycetes</taxon>
        <taxon>Eurotiomycetidae</taxon>
        <taxon>Eurotiales</taxon>
        <taxon>Elaphomycetaceae</taxon>
        <taxon>Elaphomyces</taxon>
    </lineage>
</organism>
<comment type="caution">
    <text evidence="10">The sequence shown here is derived from an EMBL/GenBank/DDBJ whole genome shotgun (WGS) entry which is preliminary data.</text>
</comment>
<dbReference type="Proteomes" id="UP000243515">
    <property type="component" value="Unassembled WGS sequence"/>
</dbReference>
<evidence type="ECO:0000256" key="7">
    <source>
        <dbReference type="ARBA" id="ARBA00023242"/>
    </source>
</evidence>
<dbReference type="GO" id="GO:0071013">
    <property type="term" value="C:catalytic step 2 spliceosome"/>
    <property type="evidence" value="ECO:0007669"/>
    <property type="project" value="TreeGrafter"/>
</dbReference>
<dbReference type="AlphaFoldDB" id="A0A232M1W2"/>
<proteinExistence type="inferred from homology"/>
<evidence type="ECO:0000256" key="8">
    <source>
        <dbReference type="SAM" id="MobiDB-lite"/>
    </source>
</evidence>